<dbReference type="VEuPathDB" id="FungiDB:A9K55_006996"/>
<evidence type="ECO:0000313" key="3">
    <source>
        <dbReference type="Proteomes" id="UP000323067"/>
    </source>
</evidence>
<proteinExistence type="predicted"/>
<gene>
    <name evidence="2" type="ORF">A9K55_006996</name>
</gene>
<feature type="region of interest" description="Disordered" evidence="1">
    <location>
        <begin position="27"/>
        <end position="59"/>
    </location>
</feature>
<evidence type="ECO:0000256" key="1">
    <source>
        <dbReference type="SAM" id="MobiDB-lite"/>
    </source>
</evidence>
<dbReference type="EMBL" id="CP023324">
    <property type="protein sequence ID" value="ATY62958.1"/>
    <property type="molecule type" value="Genomic_DNA"/>
</dbReference>
<dbReference type="AlphaFoldDB" id="A0A2H4SIL5"/>
<dbReference type="Proteomes" id="UP000323067">
    <property type="component" value="Chromosome vii"/>
</dbReference>
<feature type="compositionally biased region" description="Polar residues" evidence="1">
    <location>
        <begin position="48"/>
        <end position="59"/>
    </location>
</feature>
<name>A0A2H4SIL5_CORMI</name>
<organism evidence="2 3">
    <name type="scientific">Cordyceps militaris</name>
    <name type="common">Caterpillar fungus</name>
    <name type="synonym">Clavaria militaris</name>
    <dbReference type="NCBI Taxonomy" id="73501"/>
    <lineage>
        <taxon>Eukaryota</taxon>
        <taxon>Fungi</taxon>
        <taxon>Dikarya</taxon>
        <taxon>Ascomycota</taxon>
        <taxon>Pezizomycotina</taxon>
        <taxon>Sordariomycetes</taxon>
        <taxon>Hypocreomycetidae</taxon>
        <taxon>Hypocreales</taxon>
        <taxon>Cordycipitaceae</taxon>
        <taxon>Cordyceps</taxon>
    </lineage>
</organism>
<accession>A0A2H4SIL5</accession>
<evidence type="ECO:0000313" key="2">
    <source>
        <dbReference type="EMBL" id="ATY62958.1"/>
    </source>
</evidence>
<protein>
    <submittedName>
        <fullName evidence="2">Uncharacterized protein</fullName>
    </submittedName>
</protein>
<sequence length="59" mass="6339">MACHKSIITVRCDNGTDHVDAYKTADTDGAARPAHRPSARVSQLPGVWSSSRVSNKGMK</sequence>
<reference evidence="2 3" key="1">
    <citation type="journal article" date="2017" name="BMC Genomics">
        <title>Chromosome level assembly and secondary metabolite potential of the parasitic fungus Cordyceps militaris.</title>
        <authorList>
            <person name="Kramer G.J."/>
            <person name="Nodwell J.R."/>
        </authorList>
    </citation>
    <scope>NUCLEOTIDE SEQUENCE [LARGE SCALE GENOMIC DNA]</scope>
    <source>
        <strain evidence="2 3">ATCC 34164</strain>
    </source>
</reference>